<dbReference type="GO" id="GO:0006269">
    <property type="term" value="P:DNA replication, synthesis of primer"/>
    <property type="evidence" value="ECO:0007669"/>
    <property type="project" value="UniProtKB-KW"/>
</dbReference>
<evidence type="ECO:0000256" key="8">
    <source>
        <dbReference type="HAMAP-Rule" id="MF_00983"/>
    </source>
</evidence>
<dbReference type="GO" id="GO:0008270">
    <property type="term" value="F:zinc ion binding"/>
    <property type="evidence" value="ECO:0007669"/>
    <property type="project" value="UniProtKB-UniRule"/>
</dbReference>
<dbReference type="GO" id="GO:0003677">
    <property type="term" value="F:DNA binding"/>
    <property type="evidence" value="ECO:0007669"/>
    <property type="project" value="UniProtKB-UniRule"/>
</dbReference>
<feature type="binding site" evidence="8">
    <location>
        <position position="448"/>
    </location>
    <ligand>
        <name>Zn(2+)</name>
        <dbReference type="ChEBI" id="CHEBI:29105"/>
        <label>2</label>
    </ligand>
</feature>
<feature type="binding site" evidence="8">
    <location>
        <position position="460"/>
    </location>
    <ligand>
        <name>Zn(2+)</name>
        <dbReference type="ChEBI" id="CHEBI:29105"/>
        <label>1</label>
    </ligand>
</feature>
<dbReference type="Gene3D" id="3.40.1440.60">
    <property type="entry name" value="PriA, 3(prime) DNA-binding domain"/>
    <property type="match status" value="1"/>
</dbReference>
<comment type="subunit">
    <text evidence="8">Component of the replication restart primosome.</text>
</comment>
<dbReference type="GO" id="GO:0006302">
    <property type="term" value="P:double-strand break repair"/>
    <property type="evidence" value="ECO:0007669"/>
    <property type="project" value="InterPro"/>
</dbReference>
<dbReference type="InterPro" id="IPR005259">
    <property type="entry name" value="PriA"/>
</dbReference>
<dbReference type="Gene3D" id="3.40.50.300">
    <property type="entry name" value="P-loop containing nucleotide triphosphate hydrolases"/>
    <property type="match status" value="1"/>
</dbReference>
<evidence type="ECO:0000256" key="2">
    <source>
        <dbReference type="ARBA" id="ARBA00022705"/>
    </source>
</evidence>
<dbReference type="STRING" id="64702.SAMN05443377_10272"/>
<keyword evidence="6 8" id="KW-0067">ATP-binding</keyword>
<comment type="caution">
    <text evidence="8">As this protein does not have any detectable helicase domains, it probably does not have helicase activity.</text>
</comment>
<gene>
    <name evidence="8" type="primary">priA</name>
    <name evidence="11" type="ORF">SAMN05443377_10272</name>
</gene>
<dbReference type="InterPro" id="IPR027417">
    <property type="entry name" value="P-loop_NTPase"/>
</dbReference>
<dbReference type="HAMAP" id="MF_00983">
    <property type="entry name" value="PriA"/>
    <property type="match status" value="1"/>
</dbReference>
<feature type="binding site" evidence="8">
    <location>
        <position position="457"/>
    </location>
    <ligand>
        <name>Zn(2+)</name>
        <dbReference type="ChEBI" id="CHEBI:29105"/>
        <label>1</label>
    </ligand>
</feature>
<keyword evidence="1 8" id="KW-0639">Primosome</keyword>
<feature type="binding site" evidence="8">
    <location>
        <position position="418"/>
    </location>
    <ligand>
        <name>Zn(2+)</name>
        <dbReference type="ChEBI" id="CHEBI:29105"/>
        <label>1</label>
    </ligand>
</feature>
<keyword evidence="11" id="KW-0347">Helicase</keyword>
<feature type="binding site" evidence="8">
    <location>
        <position position="445"/>
    </location>
    <ligand>
        <name>Zn(2+)</name>
        <dbReference type="ChEBI" id="CHEBI:29105"/>
        <label>2</label>
    </ligand>
</feature>
<evidence type="ECO:0000313" key="11">
    <source>
        <dbReference type="EMBL" id="SER54224.1"/>
    </source>
</evidence>
<dbReference type="Proteomes" id="UP000198815">
    <property type="component" value="Unassembled WGS sequence"/>
</dbReference>
<keyword evidence="11" id="KW-0378">Hydrolase</keyword>
<evidence type="ECO:0000256" key="3">
    <source>
        <dbReference type="ARBA" id="ARBA00022723"/>
    </source>
</evidence>
<keyword evidence="2 8" id="KW-0235">DNA replication</keyword>
<dbReference type="SUPFAM" id="SSF52540">
    <property type="entry name" value="P-loop containing nucleoside triphosphate hydrolases"/>
    <property type="match status" value="1"/>
</dbReference>
<keyword evidence="3 8" id="KW-0479">Metal-binding</keyword>
<feature type="region of interest" description="Disordered" evidence="9">
    <location>
        <begin position="1"/>
        <end position="21"/>
    </location>
</feature>
<keyword evidence="12" id="KW-1185">Reference proteome</keyword>
<evidence type="ECO:0000313" key="12">
    <source>
        <dbReference type="Proteomes" id="UP000198815"/>
    </source>
</evidence>
<name>A0A1H9Q1B3_9ACTN</name>
<feature type="domain" description="Primosomal protein N' 3' DNA-binding" evidence="10">
    <location>
        <begin position="38"/>
        <end position="136"/>
    </location>
</feature>
<comment type="similarity">
    <text evidence="8">Belongs to the helicase family. PriA subfamily.</text>
</comment>
<dbReference type="EMBL" id="FOGZ01000002">
    <property type="protein sequence ID" value="SER54224.1"/>
    <property type="molecule type" value="Genomic_DNA"/>
</dbReference>
<dbReference type="GO" id="GO:0005524">
    <property type="term" value="F:ATP binding"/>
    <property type="evidence" value="ECO:0007669"/>
    <property type="project" value="UniProtKB-UniRule"/>
</dbReference>
<comment type="cofactor">
    <cofactor evidence="8">
        <name>Zn(2+)</name>
        <dbReference type="ChEBI" id="CHEBI:29105"/>
    </cofactor>
    <text evidence="8">Binds 2 zinc ions per subunit.</text>
</comment>
<dbReference type="PANTHER" id="PTHR30580:SF0">
    <property type="entry name" value="PRIMOSOMAL PROTEIN N"/>
    <property type="match status" value="1"/>
</dbReference>
<dbReference type="RefSeq" id="WP_177170014.1">
    <property type="nucleotide sequence ID" value="NZ_FOGZ01000002.1"/>
</dbReference>
<reference evidence="12" key="1">
    <citation type="submission" date="2016-10" db="EMBL/GenBank/DDBJ databases">
        <authorList>
            <person name="Varghese N."/>
            <person name="Submissions S."/>
        </authorList>
    </citation>
    <scope>NUCLEOTIDE SEQUENCE [LARGE SCALE GENOMIC DNA]</scope>
    <source>
        <strain evidence="12">DSM 16859</strain>
    </source>
</reference>
<organism evidence="11 12">
    <name type="scientific">Propionibacterium cyclohexanicum</name>
    <dbReference type="NCBI Taxonomy" id="64702"/>
    <lineage>
        <taxon>Bacteria</taxon>
        <taxon>Bacillati</taxon>
        <taxon>Actinomycetota</taxon>
        <taxon>Actinomycetes</taxon>
        <taxon>Propionibacteriales</taxon>
        <taxon>Propionibacteriaceae</taxon>
        <taxon>Propionibacterium</taxon>
    </lineage>
</organism>
<comment type="function">
    <text evidence="8">Initiates the restart of stalled replication forks, which reloads the replicative helicase on sites other than the origin of replication. Recognizes and binds to abandoned replication forks and remodels them to uncover a helicase loading site. Promotes assembly of the primosome at these replication forks.</text>
</comment>
<keyword evidence="5 8" id="KW-0862">Zinc</keyword>
<dbReference type="InterPro" id="IPR042115">
    <property type="entry name" value="PriA_3primeBD_sf"/>
</dbReference>
<dbReference type="GO" id="GO:0006310">
    <property type="term" value="P:DNA recombination"/>
    <property type="evidence" value="ECO:0007669"/>
    <property type="project" value="InterPro"/>
</dbReference>
<evidence type="ECO:0000259" key="10">
    <source>
        <dbReference type="Pfam" id="PF17764"/>
    </source>
</evidence>
<evidence type="ECO:0000256" key="7">
    <source>
        <dbReference type="ARBA" id="ARBA00023125"/>
    </source>
</evidence>
<feature type="binding site" evidence="8">
    <location>
        <position position="424"/>
    </location>
    <ligand>
        <name>Zn(2+)</name>
        <dbReference type="ChEBI" id="CHEBI:29105"/>
        <label>2</label>
    </ligand>
</feature>
<keyword evidence="4 8" id="KW-0547">Nucleotide-binding</keyword>
<sequence>MGDTAEPKADPAARTTGVRTAENALGSAAPDVLPRIARVALDVYLPHLDRFFDYSIPPAMAAEIAVGVRVRARFAGRMAAGFVVDLPATSEVEKLAPLSKMISAEPVLLPEQVQLLRAVADHWAGTFADVLRLAVPPRHAATEAAEQTPWPLPLTPPTPGDGLRDDPGGQTFLDRIAQGEPVRAHWNVPPRWKTDQAGADDWTRGVVQATLAVLRAGRGVLVVVPDVVQVRRVRDVLAQFVGQGAIAELHTELGPAARYRNYLAVARRQARVLVGTRGAVFAPIHALGLICLWDDGDDLLAEPRAPYCHARDVAAIRAVQASCALLMSSYGRTAEVQSWIERGWMAPIGSPPAHTRRRCAPVRVAADSDEALRRDPLARATRLPSIVFDTIRAGLAAGPVLVQVPRAGYLAALSCQRCRTAARCPSCQGPLKADRLAEGHRHVSCTWCGRTLGEWSCPVCGGRELRAPVVGSARTAEELGRAFPGTRLVDSSGDHVVREMGASPALVVSTPGGEPRPQQGYSAAVLLDAAIMLGRADLRAAEESLRRWLGAAALVRPGEEGGTICLVGPAQDRAVQALVRLDPAGFAALELQDRAAAGFPPAVTMLVAQGSADALASLGKAARWPPGAEELGPVPLPPNGADSGELRLIVRAPRQLGAALAAAGKHALAVRTARKEPGALRLQIDPVAAS</sequence>
<dbReference type="GO" id="GO:0043138">
    <property type="term" value="F:3'-5' DNA helicase activity"/>
    <property type="evidence" value="ECO:0007669"/>
    <property type="project" value="TreeGrafter"/>
</dbReference>
<dbReference type="GO" id="GO:1990077">
    <property type="term" value="C:primosome complex"/>
    <property type="evidence" value="ECO:0007669"/>
    <property type="project" value="UniProtKB-UniRule"/>
</dbReference>
<evidence type="ECO:0000256" key="6">
    <source>
        <dbReference type="ARBA" id="ARBA00022840"/>
    </source>
</evidence>
<feature type="binding site" evidence="8">
    <location>
        <position position="427"/>
    </location>
    <ligand>
        <name>Zn(2+)</name>
        <dbReference type="ChEBI" id="CHEBI:29105"/>
        <label>2</label>
    </ligand>
</feature>
<dbReference type="GO" id="GO:0006270">
    <property type="term" value="P:DNA replication initiation"/>
    <property type="evidence" value="ECO:0007669"/>
    <property type="project" value="TreeGrafter"/>
</dbReference>
<accession>A0A1H9Q1B3</accession>
<feature type="binding site" evidence="8">
    <location>
        <position position="415"/>
    </location>
    <ligand>
        <name>Zn(2+)</name>
        <dbReference type="ChEBI" id="CHEBI:29105"/>
        <label>1</label>
    </ligand>
</feature>
<dbReference type="PANTHER" id="PTHR30580">
    <property type="entry name" value="PRIMOSOMAL PROTEIN N"/>
    <property type="match status" value="1"/>
</dbReference>
<evidence type="ECO:0000256" key="1">
    <source>
        <dbReference type="ARBA" id="ARBA00022515"/>
    </source>
</evidence>
<feature type="compositionally biased region" description="Basic and acidic residues" evidence="9">
    <location>
        <begin position="1"/>
        <end position="11"/>
    </location>
</feature>
<protein>
    <recommendedName>
        <fullName evidence="8">Probable replication restart protein PriA</fullName>
    </recommendedName>
    <alternativeName>
        <fullName evidence="8">Putative ATP-dependent DNA helicase PriA</fullName>
    </alternativeName>
</protein>
<evidence type="ECO:0000256" key="9">
    <source>
        <dbReference type="SAM" id="MobiDB-lite"/>
    </source>
</evidence>
<dbReference type="AlphaFoldDB" id="A0A1H9Q1B3"/>
<keyword evidence="7 8" id="KW-0238">DNA-binding</keyword>
<proteinExistence type="inferred from homology"/>
<evidence type="ECO:0000256" key="4">
    <source>
        <dbReference type="ARBA" id="ARBA00022741"/>
    </source>
</evidence>
<dbReference type="Pfam" id="PF17764">
    <property type="entry name" value="PriA_3primeBD"/>
    <property type="match status" value="1"/>
</dbReference>
<evidence type="ECO:0000256" key="5">
    <source>
        <dbReference type="ARBA" id="ARBA00022833"/>
    </source>
</evidence>
<dbReference type="InterPro" id="IPR041222">
    <property type="entry name" value="PriA_3primeBD"/>
</dbReference>